<evidence type="ECO:0000313" key="2">
    <source>
        <dbReference type="EMBL" id="MBY76057.1"/>
    </source>
</evidence>
<name>A0A2S2QE89_9HEMI</name>
<protein>
    <submittedName>
        <fullName evidence="2">Uncharacterized protein</fullName>
    </submittedName>
</protein>
<accession>A0A2S2QE89</accession>
<evidence type="ECO:0000256" key="1">
    <source>
        <dbReference type="SAM" id="MobiDB-lite"/>
    </source>
</evidence>
<organism evidence="2">
    <name type="scientific">Sipha flava</name>
    <name type="common">yellow sugarcane aphid</name>
    <dbReference type="NCBI Taxonomy" id="143950"/>
    <lineage>
        <taxon>Eukaryota</taxon>
        <taxon>Metazoa</taxon>
        <taxon>Ecdysozoa</taxon>
        <taxon>Arthropoda</taxon>
        <taxon>Hexapoda</taxon>
        <taxon>Insecta</taxon>
        <taxon>Pterygota</taxon>
        <taxon>Neoptera</taxon>
        <taxon>Paraneoptera</taxon>
        <taxon>Hemiptera</taxon>
        <taxon>Sternorrhyncha</taxon>
        <taxon>Aphidomorpha</taxon>
        <taxon>Aphidoidea</taxon>
        <taxon>Aphididae</taxon>
        <taxon>Sipha</taxon>
    </lineage>
</organism>
<reference evidence="2" key="1">
    <citation type="submission" date="2018-04" db="EMBL/GenBank/DDBJ databases">
        <title>Transcriptome assembly of Sipha flava.</title>
        <authorList>
            <person name="Scully E.D."/>
            <person name="Geib S.M."/>
            <person name="Palmer N.A."/>
            <person name="Koch K."/>
            <person name="Bradshaw J."/>
            <person name="Heng-Moss T."/>
            <person name="Sarath G."/>
        </authorList>
    </citation>
    <scope>NUCLEOTIDE SEQUENCE</scope>
</reference>
<feature type="compositionally biased region" description="Basic and acidic residues" evidence="1">
    <location>
        <begin position="20"/>
        <end position="38"/>
    </location>
</feature>
<sequence length="108" mass="12433">MQKETGNHCINSPKHQAMGDNHKNRKQDDGIRNPESGKGRQNIASQVVNQRNPCQNNKKQNIRNKIKSKINPIKMGTWTLRSLSRPGRFEEQQMKLNQLDILGVCETR</sequence>
<dbReference type="AlphaFoldDB" id="A0A2S2QE89"/>
<proteinExistence type="predicted"/>
<gene>
    <name evidence="2" type="ORF">g.140656</name>
</gene>
<feature type="region of interest" description="Disordered" evidence="1">
    <location>
        <begin position="1"/>
        <end position="42"/>
    </location>
</feature>
<dbReference type="EMBL" id="GGMS01006854">
    <property type="protein sequence ID" value="MBY76057.1"/>
    <property type="molecule type" value="Transcribed_RNA"/>
</dbReference>